<organism evidence="5 6">
    <name type="scientific">Mythimna separata</name>
    <name type="common">Oriental armyworm</name>
    <name type="synonym">Pseudaletia separata</name>
    <dbReference type="NCBI Taxonomy" id="271217"/>
    <lineage>
        <taxon>Eukaryota</taxon>
        <taxon>Metazoa</taxon>
        <taxon>Ecdysozoa</taxon>
        <taxon>Arthropoda</taxon>
        <taxon>Hexapoda</taxon>
        <taxon>Insecta</taxon>
        <taxon>Pterygota</taxon>
        <taxon>Neoptera</taxon>
        <taxon>Endopterygota</taxon>
        <taxon>Lepidoptera</taxon>
        <taxon>Glossata</taxon>
        <taxon>Ditrysia</taxon>
        <taxon>Noctuoidea</taxon>
        <taxon>Noctuidae</taxon>
        <taxon>Noctuinae</taxon>
        <taxon>Hadenini</taxon>
        <taxon>Mythimna</taxon>
    </lineage>
</organism>
<protein>
    <recommendedName>
        <fullName evidence="7">ATP synthase mitochondrial F1 complex assembly factor 1</fullName>
    </recommendedName>
</protein>
<name>A0AAD8DRN4_MYTSE</name>
<keyword evidence="3" id="KW-0809">Transit peptide</keyword>
<dbReference type="GO" id="GO:0033615">
    <property type="term" value="P:mitochondrial proton-transporting ATP synthase complex assembly"/>
    <property type="evidence" value="ECO:0007669"/>
    <property type="project" value="TreeGrafter"/>
</dbReference>
<dbReference type="EMBL" id="JARGEI010000015">
    <property type="protein sequence ID" value="KAJ8718727.1"/>
    <property type="molecule type" value="Genomic_DNA"/>
</dbReference>
<evidence type="ECO:0008006" key="7">
    <source>
        <dbReference type="Google" id="ProtNLM"/>
    </source>
</evidence>
<sequence>MAISSRVLLKNIRCLNYITSNFLRRKFTTTSTNMEKALENLKTNPYYEKYAARIADLQKTSPEEFMQRVEAQQKTKEETKKKKFASVDTRQFSSVLNPKKAIEEVSESKDKRLSDIFKLDLVKDKDATEIQIIWEEYHKSKEVISAAIPKDTYSSLQENVQQNPTFLFPLPRSQGYEFFMCQSYHHTVHFTPLLAYQVHKENAPECLTMVHYTELADKGLVLMRGEYDKNVLNGQEARCLANQFQMYYSGKDATKLQLLKTFTLNPDTFKHMDLIAQLENISL</sequence>
<comment type="caution">
    <text evidence="5">The sequence shown here is derived from an EMBL/GenBank/DDBJ whole genome shotgun (WGS) entry which is preliminary data.</text>
</comment>
<evidence type="ECO:0000313" key="6">
    <source>
        <dbReference type="Proteomes" id="UP001231518"/>
    </source>
</evidence>
<proteinExistence type="inferred from homology"/>
<keyword evidence="6" id="KW-1185">Reference proteome</keyword>
<keyword evidence="4" id="KW-0496">Mitochondrion</keyword>
<dbReference type="PANTHER" id="PTHR13126:SF0">
    <property type="entry name" value="ATP SYNTHASE MITOCHONDRIAL F1 COMPLEX ASSEMBLY FACTOR 1"/>
    <property type="match status" value="1"/>
</dbReference>
<comment type="subcellular location">
    <subcellularLocation>
        <location evidence="1">Mitochondrion</location>
    </subcellularLocation>
</comment>
<evidence type="ECO:0000256" key="2">
    <source>
        <dbReference type="ARBA" id="ARBA00009116"/>
    </source>
</evidence>
<evidence type="ECO:0000313" key="5">
    <source>
        <dbReference type="EMBL" id="KAJ8718727.1"/>
    </source>
</evidence>
<dbReference type="Pfam" id="PF06644">
    <property type="entry name" value="ATP11"/>
    <property type="match status" value="1"/>
</dbReference>
<evidence type="ECO:0000256" key="4">
    <source>
        <dbReference type="ARBA" id="ARBA00023128"/>
    </source>
</evidence>
<dbReference type="AlphaFoldDB" id="A0AAD8DRN4"/>
<dbReference type="GO" id="GO:0005739">
    <property type="term" value="C:mitochondrion"/>
    <property type="evidence" value="ECO:0007669"/>
    <property type="project" value="UniProtKB-SubCell"/>
</dbReference>
<dbReference type="PANTHER" id="PTHR13126">
    <property type="entry name" value="CHAPERONE ATP11"/>
    <property type="match status" value="1"/>
</dbReference>
<evidence type="ECO:0000256" key="1">
    <source>
        <dbReference type="ARBA" id="ARBA00004173"/>
    </source>
</evidence>
<comment type="similarity">
    <text evidence="2">Belongs to the ATP11 family.</text>
</comment>
<evidence type="ECO:0000256" key="3">
    <source>
        <dbReference type="ARBA" id="ARBA00022946"/>
    </source>
</evidence>
<accession>A0AAD8DRN4</accession>
<reference evidence="5" key="1">
    <citation type="submission" date="2023-03" db="EMBL/GenBank/DDBJ databases">
        <title>Chromosome-level genomes of two armyworms, Mythimna separata and Mythimna loreyi, provide insights into the biosynthesis and reception of sex pheromones.</title>
        <authorList>
            <person name="Zhao H."/>
        </authorList>
    </citation>
    <scope>NUCLEOTIDE SEQUENCE</scope>
    <source>
        <strain evidence="5">BeijingLab</strain>
        <tissue evidence="5">Pupa</tissue>
    </source>
</reference>
<dbReference type="Proteomes" id="UP001231518">
    <property type="component" value="Chromosome 8"/>
</dbReference>
<dbReference type="InterPro" id="IPR010591">
    <property type="entry name" value="ATP11"/>
</dbReference>
<gene>
    <name evidence="5" type="ORF">PYW07_016283</name>
</gene>